<name>A0ABR4RET9_BORBO</name>
<evidence type="ECO:0000313" key="2">
    <source>
        <dbReference type="Proteomes" id="UP000025756"/>
    </source>
</evidence>
<sequence length="57" mass="6242">MEYRSPALAAMQPAMLSRRLPARRAQACARPLPASCTAHAPRLTPFPSKAWPFQAHG</sequence>
<proteinExistence type="predicted"/>
<dbReference type="EMBL" id="JGWH01000094">
    <property type="protein sequence ID" value="KCV34730.1"/>
    <property type="molecule type" value="Genomic_DNA"/>
</dbReference>
<evidence type="ECO:0000313" key="1">
    <source>
        <dbReference type="EMBL" id="KCV34730.1"/>
    </source>
</evidence>
<gene>
    <name evidence="1" type="ORF">L490_2286</name>
</gene>
<keyword evidence="2" id="KW-1185">Reference proteome</keyword>
<comment type="caution">
    <text evidence="1">The sequence shown here is derived from an EMBL/GenBank/DDBJ whole genome shotgun (WGS) entry which is preliminary data.</text>
</comment>
<dbReference type="Proteomes" id="UP000025756">
    <property type="component" value="Unassembled WGS sequence"/>
</dbReference>
<protein>
    <submittedName>
        <fullName evidence="1">Uncharacterized protein</fullName>
    </submittedName>
</protein>
<reference evidence="1 2" key="1">
    <citation type="submission" date="2014-03" db="EMBL/GenBank/DDBJ databases">
        <title>Genome sequence of Bordetella bronchiseptica.</title>
        <authorList>
            <person name="Harvill E."/>
            <person name="Goodfield L.L."/>
            <person name="Ivanov Y.V."/>
            <person name="Meyer J.A."/>
            <person name="Muse S.J."/>
            <person name="Jacobs N."/>
            <person name="Bendor L."/>
            <person name="Smallridge W.E."/>
            <person name="Brinkac L.M."/>
            <person name="Sanka R."/>
            <person name="Kim M."/>
            <person name="Losada L."/>
        </authorList>
    </citation>
    <scope>NUCLEOTIDE SEQUENCE [LARGE SCALE GENOMIC DNA]</scope>
    <source>
        <strain evidence="1 2">00-P-2796</strain>
    </source>
</reference>
<accession>A0ABR4RET9</accession>
<organism evidence="1 2">
    <name type="scientific">Bordetella bronchiseptica 00-P-2796</name>
    <dbReference type="NCBI Taxonomy" id="1331199"/>
    <lineage>
        <taxon>Bacteria</taxon>
        <taxon>Pseudomonadati</taxon>
        <taxon>Pseudomonadota</taxon>
        <taxon>Betaproteobacteria</taxon>
        <taxon>Burkholderiales</taxon>
        <taxon>Alcaligenaceae</taxon>
        <taxon>Bordetella</taxon>
    </lineage>
</organism>